<evidence type="ECO:0000256" key="1">
    <source>
        <dbReference type="ARBA" id="ARBA00001971"/>
    </source>
</evidence>
<dbReference type="InterPro" id="IPR036396">
    <property type="entry name" value="Cyt_P450_sf"/>
</dbReference>
<keyword evidence="6" id="KW-0560">Oxidoreductase</keyword>
<dbReference type="EMBL" id="WTXG01000060">
    <property type="protein sequence ID" value="KAI0295325.1"/>
    <property type="molecule type" value="Genomic_DNA"/>
</dbReference>
<dbReference type="Gene3D" id="1.10.630.10">
    <property type="entry name" value="Cytochrome P450"/>
    <property type="match status" value="1"/>
</dbReference>
<sequence length="487" mass="54621">MLDLIRLDALLAPAILLISLSLFTTFSRRHHKKYPPGPRRLPFIGNLLDMPSKDGWITYKKWSEESGSDVVHADVLGSHIIILNSAKAENELLEKRSSIYSDRYDFINLRYMGMDFNHGLLPYGDSWRRLRRAFHAHFDATTSKTYKPLEIQAVQGLLRNLMSSPDNFSQHLKHMTGKIIVSIAYGIDVRPEGDPYVEGAERVLEGVSLVSSNPRALLLDMVPWLIHMPSWFPGAGFKHEAQKWLPVMASMIETPYSEVKAALAAGMETPSVAATMISQLGESPTEEDIWLTKAVPGVMYLTGADTTMSSLSTFVLAMILYPEVQRKAQAEVDSVTRGSRLPDFSDFDELPYVNAILKEVLRWHPVAPLGLPHRVMEDDVYEGHFIPAGSTIMANVWAMMHDPVIFPESDRFLPERWLVPDPPPFPEVVFGSGRRICQGQYMARDSIWAAIVNVLATFDITSVKGNPPKEIYSSGVVSFVIFISLYA</sequence>
<protein>
    <submittedName>
        <fullName evidence="10">CyP450 monooxygenase</fullName>
    </submittedName>
</protein>
<evidence type="ECO:0000256" key="7">
    <source>
        <dbReference type="ARBA" id="ARBA00023004"/>
    </source>
</evidence>
<gene>
    <name evidence="10" type="ORF">B0F90DRAFT_1638052</name>
</gene>
<evidence type="ECO:0000256" key="6">
    <source>
        <dbReference type="ARBA" id="ARBA00023002"/>
    </source>
</evidence>
<dbReference type="CDD" id="cd11065">
    <property type="entry name" value="CYP64-like"/>
    <property type="match status" value="1"/>
</dbReference>
<dbReference type="GO" id="GO:0016705">
    <property type="term" value="F:oxidoreductase activity, acting on paired donors, with incorporation or reduction of molecular oxygen"/>
    <property type="evidence" value="ECO:0007669"/>
    <property type="project" value="InterPro"/>
</dbReference>
<evidence type="ECO:0000256" key="3">
    <source>
        <dbReference type="ARBA" id="ARBA00010617"/>
    </source>
</evidence>
<name>A0AAD4LZ33_9AGAM</name>
<dbReference type="PRINTS" id="PR00463">
    <property type="entry name" value="EP450I"/>
</dbReference>
<evidence type="ECO:0000256" key="8">
    <source>
        <dbReference type="ARBA" id="ARBA00023033"/>
    </source>
</evidence>
<feature type="binding site" description="axial binding residue" evidence="9">
    <location>
        <position position="437"/>
    </location>
    <ligand>
        <name>heme</name>
        <dbReference type="ChEBI" id="CHEBI:30413"/>
    </ligand>
    <ligandPart>
        <name>Fe</name>
        <dbReference type="ChEBI" id="CHEBI:18248"/>
    </ligandPart>
</feature>
<comment type="cofactor">
    <cofactor evidence="1 9">
        <name>heme</name>
        <dbReference type="ChEBI" id="CHEBI:30413"/>
    </cofactor>
</comment>
<dbReference type="Pfam" id="PF00067">
    <property type="entry name" value="p450"/>
    <property type="match status" value="1"/>
</dbReference>
<evidence type="ECO:0000313" key="11">
    <source>
        <dbReference type="Proteomes" id="UP001203297"/>
    </source>
</evidence>
<accession>A0AAD4LZ33</accession>
<evidence type="ECO:0000256" key="4">
    <source>
        <dbReference type="ARBA" id="ARBA00022617"/>
    </source>
</evidence>
<evidence type="ECO:0000256" key="5">
    <source>
        <dbReference type="ARBA" id="ARBA00022723"/>
    </source>
</evidence>
<comment type="caution">
    <text evidence="10">The sequence shown here is derived from an EMBL/GenBank/DDBJ whole genome shotgun (WGS) entry which is preliminary data.</text>
</comment>
<comment type="pathway">
    <text evidence="2">Secondary metabolite biosynthesis.</text>
</comment>
<evidence type="ECO:0000256" key="2">
    <source>
        <dbReference type="ARBA" id="ARBA00005179"/>
    </source>
</evidence>
<evidence type="ECO:0000313" key="10">
    <source>
        <dbReference type="EMBL" id="KAI0295325.1"/>
    </source>
</evidence>
<dbReference type="GO" id="GO:0005506">
    <property type="term" value="F:iron ion binding"/>
    <property type="evidence" value="ECO:0007669"/>
    <property type="project" value="InterPro"/>
</dbReference>
<evidence type="ECO:0000256" key="9">
    <source>
        <dbReference type="PIRSR" id="PIRSR602401-1"/>
    </source>
</evidence>
<dbReference type="GO" id="GO:0020037">
    <property type="term" value="F:heme binding"/>
    <property type="evidence" value="ECO:0007669"/>
    <property type="project" value="InterPro"/>
</dbReference>
<keyword evidence="7 9" id="KW-0408">Iron</keyword>
<keyword evidence="11" id="KW-1185">Reference proteome</keyword>
<dbReference type="PANTHER" id="PTHR46300">
    <property type="entry name" value="P450, PUTATIVE (EUROFUNG)-RELATED-RELATED"/>
    <property type="match status" value="1"/>
</dbReference>
<dbReference type="AlphaFoldDB" id="A0AAD4LZ33"/>
<dbReference type="InterPro" id="IPR002401">
    <property type="entry name" value="Cyt_P450_E_grp-I"/>
</dbReference>
<dbReference type="SUPFAM" id="SSF48264">
    <property type="entry name" value="Cytochrome P450"/>
    <property type="match status" value="1"/>
</dbReference>
<dbReference type="GO" id="GO:0004497">
    <property type="term" value="F:monooxygenase activity"/>
    <property type="evidence" value="ECO:0007669"/>
    <property type="project" value="UniProtKB-KW"/>
</dbReference>
<dbReference type="Proteomes" id="UP001203297">
    <property type="component" value="Unassembled WGS sequence"/>
</dbReference>
<dbReference type="PANTHER" id="PTHR46300:SF7">
    <property type="entry name" value="P450, PUTATIVE (EUROFUNG)-RELATED"/>
    <property type="match status" value="1"/>
</dbReference>
<dbReference type="InterPro" id="IPR050364">
    <property type="entry name" value="Cytochrome_P450_fung"/>
</dbReference>
<dbReference type="PRINTS" id="PR00385">
    <property type="entry name" value="P450"/>
</dbReference>
<proteinExistence type="inferred from homology"/>
<organism evidence="10 11">
    <name type="scientific">Multifurca ochricompacta</name>
    <dbReference type="NCBI Taxonomy" id="376703"/>
    <lineage>
        <taxon>Eukaryota</taxon>
        <taxon>Fungi</taxon>
        <taxon>Dikarya</taxon>
        <taxon>Basidiomycota</taxon>
        <taxon>Agaricomycotina</taxon>
        <taxon>Agaricomycetes</taxon>
        <taxon>Russulales</taxon>
        <taxon>Russulaceae</taxon>
        <taxon>Multifurca</taxon>
    </lineage>
</organism>
<keyword evidence="8 10" id="KW-0503">Monooxygenase</keyword>
<reference evidence="10" key="1">
    <citation type="journal article" date="2022" name="New Phytol.">
        <title>Evolutionary transition to the ectomycorrhizal habit in the genomes of a hyperdiverse lineage of mushroom-forming fungi.</title>
        <authorList>
            <person name="Looney B."/>
            <person name="Miyauchi S."/>
            <person name="Morin E."/>
            <person name="Drula E."/>
            <person name="Courty P.E."/>
            <person name="Kohler A."/>
            <person name="Kuo A."/>
            <person name="LaButti K."/>
            <person name="Pangilinan J."/>
            <person name="Lipzen A."/>
            <person name="Riley R."/>
            <person name="Andreopoulos W."/>
            <person name="He G."/>
            <person name="Johnson J."/>
            <person name="Nolan M."/>
            <person name="Tritt A."/>
            <person name="Barry K.W."/>
            <person name="Grigoriev I.V."/>
            <person name="Nagy L.G."/>
            <person name="Hibbett D."/>
            <person name="Henrissat B."/>
            <person name="Matheny P.B."/>
            <person name="Labbe J."/>
            <person name="Martin F.M."/>
        </authorList>
    </citation>
    <scope>NUCLEOTIDE SEQUENCE</scope>
    <source>
        <strain evidence="10">BPL690</strain>
    </source>
</reference>
<dbReference type="InterPro" id="IPR001128">
    <property type="entry name" value="Cyt_P450"/>
</dbReference>
<keyword evidence="4 9" id="KW-0349">Heme</keyword>
<keyword evidence="5 9" id="KW-0479">Metal-binding</keyword>
<comment type="similarity">
    <text evidence="3">Belongs to the cytochrome P450 family.</text>
</comment>